<dbReference type="EMBL" id="JARK01001617">
    <property type="protein sequence ID" value="EYB86325.1"/>
    <property type="molecule type" value="Genomic_DNA"/>
</dbReference>
<reference evidence="3" key="1">
    <citation type="journal article" date="2015" name="Nat. Genet.">
        <title>The genome and transcriptome of the zoonotic hookworm Ancylostoma ceylanicum identify infection-specific gene families.</title>
        <authorList>
            <person name="Schwarz E.M."/>
            <person name="Hu Y."/>
            <person name="Antoshechkin I."/>
            <person name="Miller M.M."/>
            <person name="Sternberg P.W."/>
            <person name="Aroian R.V."/>
        </authorList>
    </citation>
    <scope>NUCLEOTIDE SEQUENCE</scope>
    <source>
        <strain evidence="3">HY135</strain>
    </source>
</reference>
<comment type="caution">
    <text evidence="2">The sequence shown here is derived from an EMBL/GenBank/DDBJ whole genome shotgun (WGS) entry which is preliminary data.</text>
</comment>
<dbReference type="Proteomes" id="UP000024635">
    <property type="component" value="Unassembled WGS sequence"/>
</dbReference>
<protein>
    <recommendedName>
        <fullName evidence="1">Reverse transcriptase domain-containing protein</fullName>
    </recommendedName>
</protein>
<evidence type="ECO:0000313" key="3">
    <source>
        <dbReference type="Proteomes" id="UP000024635"/>
    </source>
</evidence>
<proteinExistence type="predicted"/>
<name>A0A016S6L9_9BILA</name>
<dbReference type="PROSITE" id="PS50878">
    <property type="entry name" value="RT_POL"/>
    <property type="match status" value="1"/>
</dbReference>
<keyword evidence="3" id="KW-1185">Reference proteome</keyword>
<organism evidence="2 3">
    <name type="scientific">Ancylostoma ceylanicum</name>
    <dbReference type="NCBI Taxonomy" id="53326"/>
    <lineage>
        <taxon>Eukaryota</taxon>
        <taxon>Metazoa</taxon>
        <taxon>Ecdysozoa</taxon>
        <taxon>Nematoda</taxon>
        <taxon>Chromadorea</taxon>
        <taxon>Rhabditida</taxon>
        <taxon>Rhabditina</taxon>
        <taxon>Rhabditomorpha</taxon>
        <taxon>Strongyloidea</taxon>
        <taxon>Ancylostomatidae</taxon>
        <taxon>Ancylostomatinae</taxon>
        <taxon>Ancylostoma</taxon>
    </lineage>
</organism>
<feature type="domain" description="Reverse transcriptase" evidence="1">
    <location>
        <begin position="1"/>
        <end position="72"/>
    </location>
</feature>
<dbReference type="AlphaFoldDB" id="A0A016S6L9"/>
<gene>
    <name evidence="2" type="primary">Acey_s0281.g1254</name>
    <name evidence="2" type="ORF">Y032_0281g1254</name>
</gene>
<accession>A0A016S6L9</accession>
<dbReference type="STRING" id="53326.A0A016S6L9"/>
<sequence length="87" mass="9943">MAVRVDGRLLHHLRFADDIVLRTPSISQQERVLANFDDACEKIGFQLNLVKTMFMRNRYVPDAPFSLNGTTISEFSSYVHLGREVTS</sequence>
<dbReference type="OrthoDB" id="7480412at2759"/>
<dbReference type="InterPro" id="IPR000477">
    <property type="entry name" value="RT_dom"/>
</dbReference>
<evidence type="ECO:0000259" key="1">
    <source>
        <dbReference type="PROSITE" id="PS50878"/>
    </source>
</evidence>
<evidence type="ECO:0000313" key="2">
    <source>
        <dbReference type="EMBL" id="EYB86325.1"/>
    </source>
</evidence>